<dbReference type="EMBL" id="MU268030">
    <property type="protein sequence ID" value="KAH7906362.1"/>
    <property type="molecule type" value="Genomic_DNA"/>
</dbReference>
<name>A0ACB8A0C6_9AGAM</name>
<gene>
    <name evidence="1" type="ORF">BJ138DRAFT_1016351</name>
</gene>
<evidence type="ECO:0000313" key="1">
    <source>
        <dbReference type="EMBL" id="KAH7906362.1"/>
    </source>
</evidence>
<accession>A0ACB8A0C6</accession>
<protein>
    <submittedName>
        <fullName evidence="1">Uncharacterized protein</fullName>
    </submittedName>
</protein>
<keyword evidence="2" id="KW-1185">Reference proteome</keyword>
<evidence type="ECO:0000313" key="2">
    <source>
        <dbReference type="Proteomes" id="UP000790377"/>
    </source>
</evidence>
<proteinExistence type="predicted"/>
<dbReference type="Proteomes" id="UP000790377">
    <property type="component" value="Unassembled WGS sequence"/>
</dbReference>
<sequence length="327" mass="37197">MSLPPTRYFQVTGFRAHTNGMQQWDDKPLISALIADRSQEMRPAGPESYLELVLGILPCGASYVLMTEKQMVAFSARHRERVPNKHPVEASYFTSLSPIRFFSLDDLSKKLATYKRKANSKQSDLDDSPANRGYVKMKNIVEHHRDDFEHQRLLSNLVRKTIDPHKFNTATYDWTSSIRVVSFTSTTWARDGRPRHERLKEPKLLDVGWTEVMLPGYFETNDNPPETVHMAFKTVIKNGQPAVHLQEFKYGETKQDASHAEVAAKVRSLFEHNSQKSGVPLLLLVHNEEIARSVLSYLGVDVSSYVSGIRHLLYAREVSNPLVSCGI</sequence>
<organism evidence="1 2">
    <name type="scientific">Hygrophoropsis aurantiaca</name>
    <dbReference type="NCBI Taxonomy" id="72124"/>
    <lineage>
        <taxon>Eukaryota</taxon>
        <taxon>Fungi</taxon>
        <taxon>Dikarya</taxon>
        <taxon>Basidiomycota</taxon>
        <taxon>Agaricomycotina</taxon>
        <taxon>Agaricomycetes</taxon>
        <taxon>Agaricomycetidae</taxon>
        <taxon>Boletales</taxon>
        <taxon>Coniophorineae</taxon>
        <taxon>Hygrophoropsidaceae</taxon>
        <taxon>Hygrophoropsis</taxon>
    </lineage>
</organism>
<reference evidence="1" key="1">
    <citation type="journal article" date="2021" name="New Phytol.">
        <title>Evolutionary innovations through gain and loss of genes in the ectomycorrhizal Boletales.</title>
        <authorList>
            <person name="Wu G."/>
            <person name="Miyauchi S."/>
            <person name="Morin E."/>
            <person name="Kuo A."/>
            <person name="Drula E."/>
            <person name="Varga T."/>
            <person name="Kohler A."/>
            <person name="Feng B."/>
            <person name="Cao Y."/>
            <person name="Lipzen A."/>
            <person name="Daum C."/>
            <person name="Hundley H."/>
            <person name="Pangilinan J."/>
            <person name="Johnson J."/>
            <person name="Barry K."/>
            <person name="LaButti K."/>
            <person name="Ng V."/>
            <person name="Ahrendt S."/>
            <person name="Min B."/>
            <person name="Choi I.G."/>
            <person name="Park H."/>
            <person name="Plett J.M."/>
            <person name="Magnuson J."/>
            <person name="Spatafora J.W."/>
            <person name="Nagy L.G."/>
            <person name="Henrissat B."/>
            <person name="Grigoriev I.V."/>
            <person name="Yang Z.L."/>
            <person name="Xu J."/>
            <person name="Martin F.M."/>
        </authorList>
    </citation>
    <scope>NUCLEOTIDE SEQUENCE</scope>
    <source>
        <strain evidence="1">ATCC 28755</strain>
    </source>
</reference>
<comment type="caution">
    <text evidence="1">The sequence shown here is derived from an EMBL/GenBank/DDBJ whole genome shotgun (WGS) entry which is preliminary data.</text>
</comment>